<protein>
    <submittedName>
        <fullName evidence="2">DegV family protein</fullName>
    </submittedName>
</protein>
<comment type="caution">
    <text evidence="2">The sequence shown here is derived from an EMBL/GenBank/DDBJ whole genome shotgun (WGS) entry which is preliminary data.</text>
</comment>
<keyword evidence="1" id="KW-0446">Lipid-binding</keyword>
<evidence type="ECO:0000313" key="2">
    <source>
        <dbReference type="EMBL" id="MQM72963.1"/>
    </source>
</evidence>
<gene>
    <name evidence="2" type="ORF">FRC53_05995</name>
</gene>
<dbReference type="GO" id="GO:0008289">
    <property type="term" value="F:lipid binding"/>
    <property type="evidence" value="ECO:0007669"/>
    <property type="project" value="UniProtKB-KW"/>
</dbReference>
<dbReference type="Gene3D" id="3.30.1180.10">
    <property type="match status" value="1"/>
</dbReference>
<dbReference type="PANTHER" id="PTHR33434">
    <property type="entry name" value="DEGV DOMAIN-CONTAINING PROTEIN DR_1986-RELATED"/>
    <property type="match status" value="1"/>
</dbReference>
<dbReference type="Proteomes" id="UP000473648">
    <property type="component" value="Unassembled WGS sequence"/>
</dbReference>
<dbReference type="SUPFAM" id="SSF82549">
    <property type="entry name" value="DAK1/DegV-like"/>
    <property type="match status" value="1"/>
</dbReference>
<organism evidence="2 3">
    <name type="scientific">Candidatus Pseudoramibacter fermentans</name>
    <dbReference type="NCBI Taxonomy" id="2594427"/>
    <lineage>
        <taxon>Bacteria</taxon>
        <taxon>Bacillati</taxon>
        <taxon>Bacillota</taxon>
        <taxon>Clostridia</taxon>
        <taxon>Eubacteriales</taxon>
        <taxon>Eubacteriaceae</taxon>
        <taxon>Pseudoramibacter</taxon>
    </lineage>
</organism>
<dbReference type="InterPro" id="IPR050270">
    <property type="entry name" value="DegV_domain_contain"/>
</dbReference>
<proteinExistence type="predicted"/>
<dbReference type="InterPro" id="IPR043168">
    <property type="entry name" value="DegV_C"/>
</dbReference>
<accession>A0A6L5GS22</accession>
<dbReference type="Pfam" id="PF02645">
    <property type="entry name" value="DegV"/>
    <property type="match status" value="1"/>
</dbReference>
<sequence>MRIHIITDSACDLPKERLEELQVQVLPLYVTQGENIYRDGIDIQPEEIYENMKKGVVYKTSQIPYQDYYDCFKTYAEAGQDALLLSFSSGLSGTYQTACLARKEIIEEYPDVDIRVVDTKAVTGGLGMVVDVVAEQAQKGMSMDDLIQLTNRCHEHIHHIFTVTNLEYVCRGGRLSRPSAFIGNALKIHPFMIVNSEGKLEITDKCRGEKRLVKKFVQYIADYSYDIAHQPIYFVDAYQDRLVQAIQNQLTEQYGNTNFSRKILAPVIGTHIGPGSMTVFFYDQKPL</sequence>
<dbReference type="AlphaFoldDB" id="A0A6L5GS22"/>
<keyword evidence="3" id="KW-1185">Reference proteome</keyword>
<name>A0A6L5GS22_9FIRM</name>
<dbReference type="PANTHER" id="PTHR33434:SF2">
    <property type="entry name" value="FATTY ACID-BINDING PROTEIN TM_1468"/>
    <property type="match status" value="1"/>
</dbReference>
<evidence type="ECO:0000313" key="3">
    <source>
        <dbReference type="Proteomes" id="UP000473648"/>
    </source>
</evidence>
<dbReference type="Gene3D" id="3.40.50.10170">
    <property type="match status" value="1"/>
</dbReference>
<dbReference type="NCBIfam" id="TIGR00762">
    <property type="entry name" value="DegV"/>
    <property type="match status" value="1"/>
</dbReference>
<dbReference type="EMBL" id="VOGB01000004">
    <property type="protein sequence ID" value="MQM72963.1"/>
    <property type="molecule type" value="Genomic_DNA"/>
</dbReference>
<evidence type="ECO:0000256" key="1">
    <source>
        <dbReference type="ARBA" id="ARBA00023121"/>
    </source>
</evidence>
<dbReference type="InterPro" id="IPR003797">
    <property type="entry name" value="DegV"/>
</dbReference>
<reference evidence="2" key="1">
    <citation type="journal article" date="2020" name="Appl. Environ. Microbiol.">
        <title>Medium-Chain Fatty Acid Synthesis by 'Candidatus Weimeria bifida' gen. nov., sp. nov., and 'Candidatus Pseudoramibacter fermentans' sp. nov.</title>
        <authorList>
            <person name="Scarborough M.J."/>
            <person name="Myers K.S."/>
            <person name="Donohue T.J."/>
            <person name="Noguera D.R."/>
        </authorList>
    </citation>
    <scope>NUCLEOTIDE SEQUENCE</scope>
    <source>
        <strain evidence="2">EUB1.1</strain>
    </source>
</reference>
<dbReference type="PROSITE" id="PS51482">
    <property type="entry name" value="DEGV"/>
    <property type="match status" value="1"/>
</dbReference>